<dbReference type="EMBL" id="JAUJEA010000011">
    <property type="protein sequence ID" value="MDN5204389.1"/>
    <property type="molecule type" value="Genomic_DNA"/>
</dbReference>
<feature type="transmembrane region" description="Helical" evidence="1">
    <location>
        <begin position="60"/>
        <end position="78"/>
    </location>
</feature>
<sequence length="321" mass="36842">MSNLVEKMKGKIQINKSSIHKYYRTNVVVFSLALLSAWPLLLLVAPFLDNFQFAIISDVNVAYFLVFGLLVLVMNYVIKRIKPLAYFLTIAVFLGLSVSTIAGSYTFKDAINDYMALINRLQQQSQIVSVMSESSEPFPDALEVAELIREKDSKIRNFAVKAATKHFVNHKRYEENRELIQYFSIFKEINEKWIYVADPKDEEYFASPAETIEHLTIDGKFNGDCDDYTILIASCLKNIGGDVRMIRTPSHIYPELRMQDEHQLKKAVELIRRDLFKHDALGKSIFYHKDSAGNIWLNLDYTGKYPGGRFLSNDIIGVLEL</sequence>
<protein>
    <recommendedName>
        <fullName evidence="4">Transglutaminase</fullName>
    </recommendedName>
</protein>
<proteinExistence type="predicted"/>
<evidence type="ECO:0000313" key="2">
    <source>
        <dbReference type="EMBL" id="MDN5204389.1"/>
    </source>
</evidence>
<keyword evidence="3" id="KW-1185">Reference proteome</keyword>
<dbReference type="Proteomes" id="UP001172082">
    <property type="component" value="Unassembled WGS sequence"/>
</dbReference>
<keyword evidence="1" id="KW-0472">Membrane</keyword>
<dbReference type="Gene3D" id="3.10.620.30">
    <property type="match status" value="1"/>
</dbReference>
<organism evidence="2 3">
    <name type="scientific">Splendidivirga corallicola</name>
    <dbReference type="NCBI Taxonomy" id="3051826"/>
    <lineage>
        <taxon>Bacteria</taxon>
        <taxon>Pseudomonadati</taxon>
        <taxon>Bacteroidota</taxon>
        <taxon>Cytophagia</taxon>
        <taxon>Cytophagales</taxon>
        <taxon>Splendidivirgaceae</taxon>
        <taxon>Splendidivirga</taxon>
    </lineage>
</organism>
<evidence type="ECO:0008006" key="4">
    <source>
        <dbReference type="Google" id="ProtNLM"/>
    </source>
</evidence>
<accession>A0ABT8KW48</accession>
<evidence type="ECO:0000256" key="1">
    <source>
        <dbReference type="SAM" id="Phobius"/>
    </source>
</evidence>
<feature type="transmembrane region" description="Helical" evidence="1">
    <location>
        <begin position="27"/>
        <end position="48"/>
    </location>
</feature>
<comment type="caution">
    <text evidence="2">The sequence shown here is derived from an EMBL/GenBank/DDBJ whole genome shotgun (WGS) entry which is preliminary data.</text>
</comment>
<keyword evidence="1" id="KW-1133">Transmembrane helix</keyword>
<reference evidence="2" key="1">
    <citation type="submission" date="2023-06" db="EMBL/GenBank/DDBJ databases">
        <title>Genomic of Parafulvivirga corallium.</title>
        <authorList>
            <person name="Wang G."/>
        </authorList>
    </citation>
    <scope>NUCLEOTIDE SEQUENCE</scope>
    <source>
        <strain evidence="2">BMA10</strain>
    </source>
</reference>
<name>A0ABT8KW48_9BACT</name>
<gene>
    <name evidence="2" type="ORF">QQ008_23555</name>
</gene>
<dbReference type="RefSeq" id="WP_346754412.1">
    <property type="nucleotide sequence ID" value="NZ_JAUJEA010000011.1"/>
</dbReference>
<evidence type="ECO:0000313" key="3">
    <source>
        <dbReference type="Proteomes" id="UP001172082"/>
    </source>
</evidence>
<keyword evidence="1" id="KW-0812">Transmembrane</keyword>
<feature type="transmembrane region" description="Helical" evidence="1">
    <location>
        <begin position="85"/>
        <end position="107"/>
    </location>
</feature>